<sequence>MSETSVSQVRARPLAIPRPKLREGESITNQLLEERAFYHAYFKEKTGDWMAVKIGPILKTIKDCARSASIENQANLDPYIARFSDQGEPAIQQTYSIFLRRLEDLYQSSSMSEEYYSLILDMLVSTENSENAKVGDKLWLYKWANLEEEKRIKKLQARISARRNKLTPDLESEQAVISESASSSSAFSGTSRTQSQLAIPQFEEKTVGERVRQEGVDARDGGMIIEAMGSHHCAAKRGNSDGLSAIYYHPNSFFMCPPIGETVLSAFHFGNSCKNFPSEIFLHGFVYFMTSSIYLGFYIGGASDMTKLQQILGYGLVICRPIIWALVFLILRSRKTFRMKGTEPLTDAFAGLLWITVENIAMHCYSIRLTIKRDELYASATV</sequence>
<keyword evidence="1" id="KW-0812">Transmembrane</keyword>
<dbReference type="AlphaFoldDB" id="A0A7C8QH95"/>
<proteinExistence type="predicted"/>
<accession>A0A7C8QH95</accession>
<evidence type="ECO:0000313" key="3">
    <source>
        <dbReference type="Proteomes" id="UP000472727"/>
    </source>
</evidence>
<name>A0A7C8QH95_ORBOL</name>
<gene>
    <name evidence="2" type="ORF">TWF106_010702</name>
</gene>
<feature type="transmembrane region" description="Helical" evidence="1">
    <location>
        <begin position="280"/>
        <end position="299"/>
    </location>
</feature>
<dbReference type="EMBL" id="WIWS01000080">
    <property type="protein sequence ID" value="KAF3210406.1"/>
    <property type="molecule type" value="Genomic_DNA"/>
</dbReference>
<keyword evidence="1" id="KW-0472">Membrane</keyword>
<feature type="transmembrane region" description="Helical" evidence="1">
    <location>
        <begin position="311"/>
        <end position="331"/>
    </location>
</feature>
<evidence type="ECO:0000313" key="2">
    <source>
        <dbReference type="EMBL" id="KAF3210406.1"/>
    </source>
</evidence>
<keyword evidence="1" id="KW-1133">Transmembrane helix</keyword>
<evidence type="ECO:0000256" key="1">
    <source>
        <dbReference type="SAM" id="Phobius"/>
    </source>
</evidence>
<dbReference type="Proteomes" id="UP000472727">
    <property type="component" value="Unassembled WGS sequence"/>
</dbReference>
<protein>
    <submittedName>
        <fullName evidence="2">Uncharacterized protein</fullName>
    </submittedName>
</protein>
<comment type="caution">
    <text evidence="2">The sequence shown here is derived from an EMBL/GenBank/DDBJ whole genome shotgun (WGS) entry which is preliminary data.</text>
</comment>
<organism evidence="2 3">
    <name type="scientific">Orbilia oligospora</name>
    <name type="common">Nematode-trapping fungus</name>
    <name type="synonym">Arthrobotrys oligospora</name>
    <dbReference type="NCBI Taxonomy" id="2813651"/>
    <lineage>
        <taxon>Eukaryota</taxon>
        <taxon>Fungi</taxon>
        <taxon>Dikarya</taxon>
        <taxon>Ascomycota</taxon>
        <taxon>Pezizomycotina</taxon>
        <taxon>Orbiliomycetes</taxon>
        <taxon>Orbiliales</taxon>
        <taxon>Orbiliaceae</taxon>
        <taxon>Orbilia</taxon>
    </lineage>
</organism>
<reference evidence="2 3" key="1">
    <citation type="submission" date="2019-06" db="EMBL/GenBank/DDBJ databases">
        <authorList>
            <person name="Palmer J.M."/>
        </authorList>
    </citation>
    <scope>NUCLEOTIDE SEQUENCE [LARGE SCALE GENOMIC DNA]</scope>
    <source>
        <strain evidence="2 3">TWF106</strain>
    </source>
</reference>